<accession>A0A8A4TMT4</accession>
<evidence type="ECO:0000313" key="2">
    <source>
        <dbReference type="Proteomes" id="UP000663929"/>
    </source>
</evidence>
<protein>
    <recommendedName>
        <fullName evidence="3">N-acetyltransferase domain-containing protein</fullName>
    </recommendedName>
</protein>
<dbReference type="InterPro" id="IPR016181">
    <property type="entry name" value="Acyl_CoA_acyltransferase"/>
</dbReference>
<evidence type="ECO:0000313" key="1">
    <source>
        <dbReference type="EMBL" id="QTD51299.1"/>
    </source>
</evidence>
<dbReference type="RefSeq" id="WP_237381431.1">
    <property type="nucleotide sequence ID" value="NZ_CP071793.1"/>
</dbReference>
<dbReference type="SUPFAM" id="SSF55729">
    <property type="entry name" value="Acyl-CoA N-acyltransferases (Nat)"/>
    <property type="match status" value="1"/>
</dbReference>
<dbReference type="AlphaFoldDB" id="A0A8A4TMT4"/>
<reference evidence="1" key="1">
    <citation type="submission" date="2021-03" db="EMBL/GenBank/DDBJ databases">
        <title>Acanthopleuribacteraceae sp. M133.</title>
        <authorList>
            <person name="Wang G."/>
        </authorList>
    </citation>
    <scope>NUCLEOTIDE SEQUENCE</scope>
    <source>
        <strain evidence="1">M133</strain>
    </source>
</reference>
<gene>
    <name evidence="1" type="ORF">J3U87_02425</name>
</gene>
<sequence>MNILANPDTERLELGPQIHRYDGFQYHPLVTEDQRVDLARHRLRQVASEFDRLLLVVARDDAGLVRGVLIAEPFDMGRRHFKIGMAHLQAFRLDPTYGDLADREAMRAELFGAYEAWRRERGIVHTAFRIDSEDLETLHFLEARGFRLMDTIVAYLYNKHAIRRVPPLKSLFQLRDYRDDDREAIIELASGRFQGTRFARDVGLSAEGLNTFYREWAEKLCAGEMADRLMVAQTSEGQVVGFLGYKLDRMLEEVTGVRVMGGGLGAVSPKAAGAYPALLRTAIAEGAVTNDAAELETQVQNGSVLRVWHALRCTQVRVNHTLHCLSEPI</sequence>
<dbReference type="Gene3D" id="3.40.630.30">
    <property type="match status" value="1"/>
</dbReference>
<dbReference type="KEGG" id="scor:J3U87_02425"/>
<name>A0A8A4TMT4_SULCO</name>
<keyword evidence="2" id="KW-1185">Reference proteome</keyword>
<organism evidence="1 2">
    <name type="scientific">Sulfidibacter corallicola</name>
    <dbReference type="NCBI Taxonomy" id="2818388"/>
    <lineage>
        <taxon>Bacteria</taxon>
        <taxon>Pseudomonadati</taxon>
        <taxon>Acidobacteriota</taxon>
        <taxon>Holophagae</taxon>
        <taxon>Acanthopleuribacterales</taxon>
        <taxon>Acanthopleuribacteraceae</taxon>
        <taxon>Sulfidibacter</taxon>
    </lineage>
</organism>
<proteinExistence type="predicted"/>
<dbReference type="EMBL" id="CP071793">
    <property type="protein sequence ID" value="QTD51299.1"/>
    <property type="molecule type" value="Genomic_DNA"/>
</dbReference>
<dbReference type="Proteomes" id="UP000663929">
    <property type="component" value="Chromosome"/>
</dbReference>
<evidence type="ECO:0008006" key="3">
    <source>
        <dbReference type="Google" id="ProtNLM"/>
    </source>
</evidence>